<evidence type="ECO:0000256" key="3">
    <source>
        <dbReference type="ARBA" id="ARBA00022737"/>
    </source>
</evidence>
<sequence>MDRRLYVAACNGDVQALIELVREDPLILFTGTIATTSDNPLHIAALLGHNEFAKLAMAYNPKLSTEFNRYGYSPIHLASLKGHLQIVKDLVDMEKGLCVLKDCSEGKTALHCAAIKGRIDVIGHLLSCCPESAKELTFKSETMLHLVVKNSQGQIMTPLISLLRVLNLVEDLINCVDDDGNTVLHLATSRKQYQIIKVLLRDTNVNGNAVNAAGYNASAILEMNIIKAYSSISSELDNTKNIGSVDDDKKQYSSDSIQNGIIVVCSLFATFCLEAILNLPGGFDREQLQSKPKNNMTVDELYKFESFLMSGVACFVLSVTTIFLVTISSFFHSKYSLHLNAFMVGALMVSAASLFKNVLVLATTDHLAHVAIQQGVMSFVKIMGLLIIFQLLITKKFRRFIGKECSKTRDSIFH</sequence>
<gene>
    <name evidence="10" type="ORF">LWI28_014185</name>
</gene>
<dbReference type="EMBL" id="JAJSOW010000001">
    <property type="protein sequence ID" value="KAI9200864.1"/>
    <property type="molecule type" value="Genomic_DNA"/>
</dbReference>
<comment type="caution">
    <text evidence="10">The sequence shown here is derived from an EMBL/GenBank/DDBJ whole genome shotgun (WGS) entry which is preliminary data.</text>
</comment>
<dbReference type="Gene3D" id="1.25.40.20">
    <property type="entry name" value="Ankyrin repeat-containing domain"/>
    <property type="match status" value="2"/>
</dbReference>
<dbReference type="Pfam" id="PF00023">
    <property type="entry name" value="Ank"/>
    <property type="match status" value="2"/>
</dbReference>
<dbReference type="PROSITE" id="PS50088">
    <property type="entry name" value="ANK_REPEAT"/>
    <property type="match status" value="3"/>
</dbReference>
<dbReference type="PANTHER" id="PTHR24186">
    <property type="entry name" value="PROTEIN PHOSPHATASE 1 REGULATORY SUBUNIT"/>
    <property type="match status" value="1"/>
</dbReference>
<dbReference type="AlphaFoldDB" id="A0AAD5P767"/>
<feature type="repeat" description="ANK" evidence="7">
    <location>
        <begin position="179"/>
        <end position="201"/>
    </location>
</feature>
<reference evidence="10" key="1">
    <citation type="journal article" date="2022" name="Plant J.">
        <title>Strategies of tolerance reflected in two North American maple genomes.</title>
        <authorList>
            <person name="McEvoy S.L."/>
            <person name="Sezen U.U."/>
            <person name="Trouern-Trend A."/>
            <person name="McMahon S.M."/>
            <person name="Schaberg P.G."/>
            <person name="Yang J."/>
            <person name="Wegrzyn J.L."/>
            <person name="Swenson N.G."/>
        </authorList>
    </citation>
    <scope>NUCLEOTIDE SEQUENCE</scope>
    <source>
        <strain evidence="10">91603</strain>
    </source>
</reference>
<dbReference type="Pfam" id="PF12796">
    <property type="entry name" value="Ank_2"/>
    <property type="match status" value="1"/>
</dbReference>
<evidence type="ECO:0000256" key="8">
    <source>
        <dbReference type="SAM" id="Phobius"/>
    </source>
</evidence>
<evidence type="ECO:0000313" key="10">
    <source>
        <dbReference type="EMBL" id="KAI9200864.1"/>
    </source>
</evidence>
<evidence type="ECO:0000256" key="2">
    <source>
        <dbReference type="ARBA" id="ARBA00022692"/>
    </source>
</evidence>
<dbReference type="GO" id="GO:0005886">
    <property type="term" value="C:plasma membrane"/>
    <property type="evidence" value="ECO:0007669"/>
    <property type="project" value="TreeGrafter"/>
</dbReference>
<feature type="transmembrane region" description="Helical" evidence="8">
    <location>
        <begin position="260"/>
        <end position="281"/>
    </location>
</feature>
<evidence type="ECO:0000256" key="5">
    <source>
        <dbReference type="ARBA" id="ARBA00023043"/>
    </source>
</evidence>
<dbReference type="SUPFAM" id="SSF48403">
    <property type="entry name" value="Ankyrin repeat"/>
    <property type="match status" value="1"/>
</dbReference>
<dbReference type="Proteomes" id="UP001064489">
    <property type="component" value="Chromosome 9"/>
</dbReference>
<evidence type="ECO:0000259" key="9">
    <source>
        <dbReference type="Pfam" id="PF13962"/>
    </source>
</evidence>
<evidence type="ECO:0000313" key="11">
    <source>
        <dbReference type="Proteomes" id="UP001064489"/>
    </source>
</evidence>
<evidence type="ECO:0000256" key="4">
    <source>
        <dbReference type="ARBA" id="ARBA00022989"/>
    </source>
</evidence>
<organism evidence="10 11">
    <name type="scientific">Acer negundo</name>
    <name type="common">Box elder</name>
    <dbReference type="NCBI Taxonomy" id="4023"/>
    <lineage>
        <taxon>Eukaryota</taxon>
        <taxon>Viridiplantae</taxon>
        <taxon>Streptophyta</taxon>
        <taxon>Embryophyta</taxon>
        <taxon>Tracheophyta</taxon>
        <taxon>Spermatophyta</taxon>
        <taxon>Magnoliopsida</taxon>
        <taxon>eudicotyledons</taxon>
        <taxon>Gunneridae</taxon>
        <taxon>Pentapetalae</taxon>
        <taxon>rosids</taxon>
        <taxon>malvids</taxon>
        <taxon>Sapindales</taxon>
        <taxon>Sapindaceae</taxon>
        <taxon>Hippocastanoideae</taxon>
        <taxon>Acereae</taxon>
        <taxon>Acer</taxon>
    </lineage>
</organism>
<dbReference type="InterPro" id="IPR026961">
    <property type="entry name" value="PGG_dom"/>
</dbReference>
<accession>A0AAD5P767</accession>
<dbReference type="PANTHER" id="PTHR24186:SF38">
    <property type="entry name" value="ANKYRIN REPEAT FAMILY PROTEIN"/>
    <property type="match status" value="1"/>
</dbReference>
<dbReference type="Pfam" id="PF13962">
    <property type="entry name" value="PGG"/>
    <property type="match status" value="1"/>
</dbReference>
<keyword evidence="4 8" id="KW-1133">Transmembrane helix</keyword>
<dbReference type="InterPro" id="IPR036770">
    <property type="entry name" value="Ankyrin_rpt-contain_sf"/>
</dbReference>
<proteinExistence type="predicted"/>
<protein>
    <recommendedName>
        <fullName evidence="9">PGG domain-containing protein</fullName>
    </recommendedName>
</protein>
<feature type="transmembrane region" description="Helical" evidence="8">
    <location>
        <begin position="375"/>
        <end position="393"/>
    </location>
</feature>
<keyword evidence="3" id="KW-0677">Repeat</keyword>
<feature type="transmembrane region" description="Helical" evidence="8">
    <location>
        <begin position="301"/>
        <end position="325"/>
    </location>
</feature>
<dbReference type="SMART" id="SM00248">
    <property type="entry name" value="ANK"/>
    <property type="match status" value="5"/>
</dbReference>
<comment type="subcellular location">
    <subcellularLocation>
        <location evidence="1">Membrane</location>
        <topology evidence="1">Multi-pass membrane protein</topology>
    </subcellularLocation>
</comment>
<reference evidence="10" key="2">
    <citation type="submission" date="2023-02" db="EMBL/GenBank/DDBJ databases">
        <authorList>
            <person name="Swenson N.G."/>
            <person name="Wegrzyn J.L."/>
            <person name="Mcevoy S.L."/>
        </authorList>
    </citation>
    <scope>NUCLEOTIDE SEQUENCE</scope>
    <source>
        <strain evidence="10">91603</strain>
        <tissue evidence="10">Leaf</tissue>
    </source>
</reference>
<dbReference type="PROSITE" id="PS50297">
    <property type="entry name" value="ANK_REP_REGION"/>
    <property type="match status" value="3"/>
</dbReference>
<evidence type="ECO:0000256" key="7">
    <source>
        <dbReference type="PROSITE-ProRule" id="PRU00023"/>
    </source>
</evidence>
<keyword evidence="5 7" id="KW-0040">ANK repeat</keyword>
<evidence type="ECO:0000256" key="1">
    <source>
        <dbReference type="ARBA" id="ARBA00004141"/>
    </source>
</evidence>
<keyword evidence="2 8" id="KW-0812">Transmembrane</keyword>
<dbReference type="InterPro" id="IPR002110">
    <property type="entry name" value="Ankyrin_rpt"/>
</dbReference>
<feature type="transmembrane region" description="Helical" evidence="8">
    <location>
        <begin position="337"/>
        <end position="355"/>
    </location>
</feature>
<feature type="repeat" description="ANK" evidence="7">
    <location>
        <begin position="70"/>
        <end position="92"/>
    </location>
</feature>
<feature type="repeat" description="ANK" evidence="7">
    <location>
        <begin position="105"/>
        <end position="127"/>
    </location>
</feature>
<feature type="domain" description="PGG" evidence="9">
    <location>
        <begin position="258"/>
        <end position="353"/>
    </location>
</feature>
<name>A0AAD5P767_ACENE</name>
<evidence type="ECO:0000256" key="6">
    <source>
        <dbReference type="ARBA" id="ARBA00023136"/>
    </source>
</evidence>
<keyword evidence="11" id="KW-1185">Reference proteome</keyword>
<keyword evidence="6 8" id="KW-0472">Membrane</keyword>